<dbReference type="Pfam" id="PF01814">
    <property type="entry name" value="Hemerythrin"/>
    <property type="match status" value="1"/>
</dbReference>
<dbReference type="Gene3D" id="1.20.120.520">
    <property type="entry name" value="nmb1532 protein domain like"/>
    <property type="match status" value="1"/>
</dbReference>
<dbReference type="PANTHER" id="PTHR35585:SF1">
    <property type="entry name" value="HHE DOMAIN PROTEIN (AFU_ORTHOLOGUE AFUA_4G00730)"/>
    <property type="match status" value="1"/>
</dbReference>
<dbReference type="Proteomes" id="UP001611075">
    <property type="component" value="Unassembled WGS sequence"/>
</dbReference>
<comment type="caution">
    <text evidence="3">The sequence shown here is derived from an EMBL/GenBank/DDBJ whole genome shotgun (WGS) entry which is preliminary data.</text>
</comment>
<dbReference type="RefSeq" id="WP_396685287.1">
    <property type="nucleotide sequence ID" value="NZ_JBIRPU010000034.1"/>
</dbReference>
<protein>
    <submittedName>
        <fullName evidence="3">Hemerythrin domain-containing protein</fullName>
    </submittedName>
</protein>
<name>A0ABW7SSY3_9ACTN</name>
<sequence>MTVPLPLLPPVPEEGYRPGGPSLVDIVDEEHRQMLALADRIGSPDPGPELGDLVQVLTAMVSRHLSAEEQYLFPTVRAALPQAGELVNRELEATGALLAALKGLAGPADPGLADVVDRVRRHVARVAALVGPLREVATDVELIRLGNRWEIAEEAAPTRPHPGTPAAPPWNRIVEPAVGVVDKVRDAVTGRPTYLTDLEPETGRPATASEAP</sequence>
<dbReference type="PANTHER" id="PTHR35585">
    <property type="entry name" value="HHE DOMAIN PROTEIN (AFU_ORTHOLOGUE AFUA_4G00730)"/>
    <property type="match status" value="1"/>
</dbReference>
<feature type="domain" description="Hemerythrin-like" evidence="2">
    <location>
        <begin position="23"/>
        <end position="125"/>
    </location>
</feature>
<evidence type="ECO:0000313" key="3">
    <source>
        <dbReference type="EMBL" id="MFI0796819.1"/>
    </source>
</evidence>
<evidence type="ECO:0000313" key="4">
    <source>
        <dbReference type="Proteomes" id="UP001611075"/>
    </source>
</evidence>
<gene>
    <name evidence="3" type="ORF">ACH4OY_29650</name>
</gene>
<reference evidence="3 4" key="1">
    <citation type="submission" date="2024-10" db="EMBL/GenBank/DDBJ databases">
        <title>The Natural Products Discovery Center: Release of the First 8490 Sequenced Strains for Exploring Actinobacteria Biosynthetic Diversity.</title>
        <authorList>
            <person name="Kalkreuter E."/>
            <person name="Kautsar S.A."/>
            <person name="Yang D."/>
            <person name="Bader C.D."/>
            <person name="Teijaro C.N."/>
            <person name="Fluegel L."/>
            <person name="Davis C.M."/>
            <person name="Simpson J.R."/>
            <person name="Lauterbach L."/>
            <person name="Steele A.D."/>
            <person name="Gui C."/>
            <person name="Meng S."/>
            <person name="Li G."/>
            <person name="Viehrig K."/>
            <person name="Ye F."/>
            <person name="Su P."/>
            <person name="Kiefer A.F."/>
            <person name="Nichols A."/>
            <person name="Cepeda A.J."/>
            <person name="Yan W."/>
            <person name="Fan B."/>
            <person name="Jiang Y."/>
            <person name="Adhikari A."/>
            <person name="Zheng C.-J."/>
            <person name="Schuster L."/>
            <person name="Cowan T.M."/>
            <person name="Smanski M.J."/>
            <person name="Chevrette M.G."/>
            <person name="De Carvalho L.P.S."/>
            <person name="Shen B."/>
        </authorList>
    </citation>
    <scope>NUCLEOTIDE SEQUENCE [LARGE SCALE GENOMIC DNA]</scope>
    <source>
        <strain evidence="3 4">NPDC021253</strain>
    </source>
</reference>
<feature type="region of interest" description="Disordered" evidence="1">
    <location>
        <begin position="190"/>
        <end position="212"/>
    </location>
</feature>
<organism evidence="3 4">
    <name type="scientific">Micromonospora rubida</name>
    <dbReference type="NCBI Taxonomy" id="2697657"/>
    <lineage>
        <taxon>Bacteria</taxon>
        <taxon>Bacillati</taxon>
        <taxon>Actinomycetota</taxon>
        <taxon>Actinomycetes</taxon>
        <taxon>Micromonosporales</taxon>
        <taxon>Micromonosporaceae</taxon>
        <taxon>Micromonospora</taxon>
    </lineage>
</organism>
<proteinExistence type="predicted"/>
<keyword evidence="4" id="KW-1185">Reference proteome</keyword>
<dbReference type="InterPro" id="IPR012312">
    <property type="entry name" value="Hemerythrin-like"/>
</dbReference>
<evidence type="ECO:0000256" key="1">
    <source>
        <dbReference type="SAM" id="MobiDB-lite"/>
    </source>
</evidence>
<evidence type="ECO:0000259" key="2">
    <source>
        <dbReference type="Pfam" id="PF01814"/>
    </source>
</evidence>
<accession>A0ABW7SSY3</accession>
<dbReference type="EMBL" id="JBIRPU010000034">
    <property type="protein sequence ID" value="MFI0796819.1"/>
    <property type="molecule type" value="Genomic_DNA"/>
</dbReference>